<proteinExistence type="inferred from homology"/>
<protein>
    <submittedName>
        <fullName evidence="3">ADP-ribosylglycohydrolase</fullName>
    </submittedName>
</protein>
<keyword evidence="4" id="KW-1185">Reference proteome</keyword>
<dbReference type="SUPFAM" id="SSF101478">
    <property type="entry name" value="ADP-ribosylglycohydrolase"/>
    <property type="match status" value="1"/>
</dbReference>
<evidence type="ECO:0000256" key="1">
    <source>
        <dbReference type="ARBA" id="ARBA00010702"/>
    </source>
</evidence>
<dbReference type="InterPro" id="IPR036705">
    <property type="entry name" value="Ribosyl_crysJ1_sf"/>
</dbReference>
<comment type="similarity">
    <text evidence="1">Belongs to the ADP-ribosylglycohydrolase family.</text>
</comment>
<evidence type="ECO:0000313" key="3">
    <source>
        <dbReference type="EMBL" id="GHP14580.1"/>
    </source>
</evidence>
<keyword evidence="2" id="KW-0378">Hydrolase</keyword>
<evidence type="ECO:0000313" key="4">
    <source>
        <dbReference type="Proteomes" id="UP000604765"/>
    </source>
</evidence>
<organism evidence="3 4">
    <name type="scientific">Lentilactobacillus fungorum</name>
    <dbReference type="NCBI Taxonomy" id="2201250"/>
    <lineage>
        <taxon>Bacteria</taxon>
        <taxon>Bacillati</taxon>
        <taxon>Bacillota</taxon>
        <taxon>Bacilli</taxon>
        <taxon>Lactobacillales</taxon>
        <taxon>Lactobacillaceae</taxon>
        <taxon>Lentilactobacillus</taxon>
    </lineage>
</organism>
<sequence length="330" mass="35900">MLGHGVINGVDFDNVTEKGVDTILSKQRIKKIIIASMIADACGVPVESMKRGTFQVTGMTGGGTYDQPAGSWSDDSSLTLCLMDNLVTGGSLADLFQKMIAYMMNGRYTPSGQLFDIGNATRKAVFNFAKGRPPLKCGDQSIYANGNGALMRIAPLAMTLLDEANSAVRIQTIVQYTQMTHAHNISIVGSILYVELLRALLGGADLRSALEPLYQKVAEMPAYAKDSRQYKHLADPNFDQQPISAVKSTGYVVDSLEAAVWVNEQAKTYQEVVLTAVNLDDDTDTIAQLAAFMFACSHEMIDIPADWQQTLVMTAEARQIMTAFAEKFGE</sequence>
<comment type="caution">
    <text evidence="3">The sequence shown here is derived from an EMBL/GenBank/DDBJ whole genome shotgun (WGS) entry which is preliminary data.</text>
</comment>
<accession>A0ABQ3W175</accession>
<dbReference type="EMBL" id="BNJR01000016">
    <property type="protein sequence ID" value="GHP14580.1"/>
    <property type="molecule type" value="Genomic_DNA"/>
</dbReference>
<dbReference type="InterPro" id="IPR050792">
    <property type="entry name" value="ADP-ribosylglycohydrolase"/>
</dbReference>
<gene>
    <name evidence="3" type="ORF">YK48G_20050</name>
</gene>
<dbReference type="PANTHER" id="PTHR16222">
    <property type="entry name" value="ADP-RIBOSYLGLYCOHYDROLASE"/>
    <property type="match status" value="1"/>
</dbReference>
<dbReference type="Proteomes" id="UP000604765">
    <property type="component" value="Unassembled WGS sequence"/>
</dbReference>
<name>A0ABQ3W175_9LACO</name>
<dbReference type="InterPro" id="IPR005502">
    <property type="entry name" value="Ribosyl_crysJ1"/>
</dbReference>
<reference evidence="3 4" key="1">
    <citation type="journal article" date="2021" name="Int. J. Syst. Evol. Microbiol.">
        <title>Lentilactobacillus fungorum sp. nov., isolated from spent mushroom substrates.</title>
        <authorList>
            <person name="Tohno M."/>
            <person name="Tanizawa Y."/>
            <person name="Kojima Y."/>
            <person name="Sakamoto M."/>
            <person name="Ohkuma M."/>
            <person name="Kobayashi H."/>
        </authorList>
    </citation>
    <scope>NUCLEOTIDE SEQUENCE [LARGE SCALE GENOMIC DNA]</scope>
    <source>
        <strain evidence="3 4">YK48G</strain>
    </source>
</reference>
<dbReference type="Pfam" id="PF03747">
    <property type="entry name" value="ADP_ribosyl_GH"/>
    <property type="match status" value="1"/>
</dbReference>
<dbReference type="PANTHER" id="PTHR16222:SF24">
    <property type="entry name" value="ADP-RIBOSYLHYDROLASE ARH3"/>
    <property type="match status" value="1"/>
</dbReference>
<dbReference type="Gene3D" id="1.10.4080.10">
    <property type="entry name" value="ADP-ribosylation/Crystallin J1"/>
    <property type="match status" value="1"/>
</dbReference>
<evidence type="ECO:0000256" key="2">
    <source>
        <dbReference type="ARBA" id="ARBA00022801"/>
    </source>
</evidence>